<dbReference type="SUPFAM" id="SSF51445">
    <property type="entry name" value="(Trans)glycosidases"/>
    <property type="match status" value="1"/>
</dbReference>
<evidence type="ECO:0000313" key="7">
    <source>
        <dbReference type="EMBL" id="DAD29552.1"/>
    </source>
</evidence>
<dbReference type="InterPro" id="IPR044965">
    <property type="entry name" value="Glyco_hydro_17_plant"/>
</dbReference>
<dbReference type="AlphaFoldDB" id="A0A822YB77"/>
<dbReference type="Gene3D" id="3.20.20.80">
    <property type="entry name" value="Glycosidases"/>
    <property type="match status" value="1"/>
</dbReference>
<dbReference type="InterPro" id="IPR017853">
    <property type="entry name" value="GH"/>
</dbReference>
<keyword evidence="8" id="KW-1185">Reference proteome</keyword>
<evidence type="ECO:0000256" key="4">
    <source>
        <dbReference type="RuleBase" id="RU004335"/>
    </source>
</evidence>
<evidence type="ECO:0008006" key="9">
    <source>
        <dbReference type="Google" id="ProtNLM"/>
    </source>
</evidence>
<sequence>MAASFASRNNSLYVAAAAATRLLLWLFLATTNLAGAQNIGVCYGGSGNTKNAPLETEVVDLYKRNNIPRMRIYAPYKEILQALRGSNIELMVGVPNEQLREMASSDSSAASAWTNEHVIPYKDDVKFKYIAVGNEVSLNHFSDFQYILPAMRNIYAALESVGLPNQIKVSTVVFSADLDIPKTYPPWDSVFHSKVLSYMREIISFLVEKRAPLLANVYPFYTLFYNEQPDLTPEFALFTSSSVNRFGYQNLFDALVDAFNYALEKEGGSSLEVVVSESGWPSGGNNISTTEYAQTYYPNLIRHVNSGRGTPRRPGKPIETYLFEMFDESEKPGNEWDKYFGLFSPDKRPKYQINGFN</sequence>
<evidence type="ECO:0000256" key="6">
    <source>
        <dbReference type="SAM" id="SignalP"/>
    </source>
</evidence>
<dbReference type="Pfam" id="PF00332">
    <property type="entry name" value="Glyco_hydro_17"/>
    <property type="match status" value="1"/>
</dbReference>
<dbReference type="GO" id="GO:0004553">
    <property type="term" value="F:hydrolase activity, hydrolyzing O-glycosyl compounds"/>
    <property type="evidence" value="ECO:0007669"/>
    <property type="project" value="InterPro"/>
</dbReference>
<comment type="caution">
    <text evidence="7">The sequence shown here is derived from an EMBL/GenBank/DDBJ whole genome shotgun (WGS) entry which is preliminary data.</text>
</comment>
<name>A0A822YB77_NELNU</name>
<dbReference type="PANTHER" id="PTHR32227">
    <property type="entry name" value="GLUCAN ENDO-1,3-BETA-GLUCOSIDASE BG1-RELATED-RELATED"/>
    <property type="match status" value="1"/>
</dbReference>
<organism evidence="7 8">
    <name type="scientific">Nelumbo nucifera</name>
    <name type="common">Sacred lotus</name>
    <dbReference type="NCBI Taxonomy" id="4432"/>
    <lineage>
        <taxon>Eukaryota</taxon>
        <taxon>Viridiplantae</taxon>
        <taxon>Streptophyta</taxon>
        <taxon>Embryophyta</taxon>
        <taxon>Tracheophyta</taxon>
        <taxon>Spermatophyta</taxon>
        <taxon>Magnoliopsida</taxon>
        <taxon>Proteales</taxon>
        <taxon>Nelumbonaceae</taxon>
        <taxon>Nelumbo</taxon>
    </lineage>
</organism>
<keyword evidence="3 5" id="KW-0326">Glycosidase</keyword>
<evidence type="ECO:0000313" key="8">
    <source>
        <dbReference type="Proteomes" id="UP000607653"/>
    </source>
</evidence>
<protein>
    <recommendedName>
        <fullName evidence="9">Glucan endo-1,3-beta-glucosidase-like</fullName>
    </recommendedName>
</protein>
<accession>A0A822YB77</accession>
<feature type="signal peptide" evidence="6">
    <location>
        <begin position="1"/>
        <end position="36"/>
    </location>
</feature>
<dbReference type="Proteomes" id="UP000607653">
    <property type="component" value="Unassembled WGS sequence"/>
</dbReference>
<evidence type="ECO:0000256" key="3">
    <source>
        <dbReference type="ARBA" id="ARBA00023295"/>
    </source>
</evidence>
<dbReference type="EMBL" id="DUZY01000002">
    <property type="protein sequence ID" value="DAD29552.1"/>
    <property type="molecule type" value="Genomic_DNA"/>
</dbReference>
<gene>
    <name evidence="7" type="ORF">HUJ06_031020</name>
</gene>
<reference evidence="7 8" key="1">
    <citation type="journal article" date="2020" name="Mol. Biol. Evol.">
        <title>Distinct Expression and Methylation Patterns for Genes with Different Fates following a Single Whole-Genome Duplication in Flowering Plants.</title>
        <authorList>
            <person name="Shi T."/>
            <person name="Rahmani R.S."/>
            <person name="Gugger P.F."/>
            <person name="Wang M."/>
            <person name="Li H."/>
            <person name="Zhang Y."/>
            <person name="Li Z."/>
            <person name="Wang Q."/>
            <person name="Van de Peer Y."/>
            <person name="Marchal K."/>
            <person name="Chen J."/>
        </authorList>
    </citation>
    <scope>NUCLEOTIDE SEQUENCE [LARGE SCALE GENOMIC DNA]</scope>
    <source>
        <tissue evidence="7">Leaf</tissue>
    </source>
</reference>
<feature type="chain" id="PRO_5032296617" description="Glucan endo-1,3-beta-glucosidase-like" evidence="6">
    <location>
        <begin position="37"/>
        <end position="357"/>
    </location>
</feature>
<keyword evidence="6" id="KW-0732">Signal</keyword>
<evidence type="ECO:0000256" key="5">
    <source>
        <dbReference type="RuleBase" id="RU004336"/>
    </source>
</evidence>
<evidence type="ECO:0000256" key="1">
    <source>
        <dbReference type="ARBA" id="ARBA00008773"/>
    </source>
</evidence>
<dbReference type="GO" id="GO:0005975">
    <property type="term" value="P:carbohydrate metabolic process"/>
    <property type="evidence" value="ECO:0007669"/>
    <property type="project" value="InterPro"/>
</dbReference>
<proteinExistence type="inferred from homology"/>
<dbReference type="InterPro" id="IPR000490">
    <property type="entry name" value="Glyco_hydro_17"/>
</dbReference>
<comment type="similarity">
    <text evidence="1 4">Belongs to the glycosyl hydrolase 17 family.</text>
</comment>
<dbReference type="FunFam" id="3.20.20.80:FF:000010">
    <property type="entry name" value="glucan endo-1,3-beta-glucosidase, basic"/>
    <property type="match status" value="1"/>
</dbReference>
<evidence type="ECO:0000256" key="2">
    <source>
        <dbReference type="ARBA" id="ARBA00022801"/>
    </source>
</evidence>
<dbReference type="PROSITE" id="PS00587">
    <property type="entry name" value="GLYCOSYL_HYDROL_F17"/>
    <property type="match status" value="1"/>
</dbReference>
<keyword evidence="2 5" id="KW-0378">Hydrolase</keyword>